<evidence type="ECO:0000313" key="3">
    <source>
        <dbReference type="Proteomes" id="UP000002730"/>
    </source>
</evidence>
<dbReference type="RefSeq" id="WP_010073286.1">
    <property type="nucleotide sequence ID" value="NC_014393.1"/>
</dbReference>
<dbReference type="eggNOG" id="ENOG5032J5E">
    <property type="taxonomic scope" value="Bacteria"/>
</dbReference>
<protein>
    <recommendedName>
        <fullName evidence="1">DUF1659 domain-containing protein</fullName>
    </recommendedName>
</protein>
<name>D9SUE7_CLOC7</name>
<dbReference type="KEGG" id="ccb:Clocel_3216"/>
<evidence type="ECO:0000313" key="2">
    <source>
        <dbReference type="EMBL" id="ADL52902.1"/>
    </source>
</evidence>
<dbReference type="EMBL" id="CP002160">
    <property type="protein sequence ID" value="ADL52902.1"/>
    <property type="molecule type" value="Genomic_DNA"/>
</dbReference>
<evidence type="ECO:0000259" key="1">
    <source>
        <dbReference type="Pfam" id="PF07872"/>
    </source>
</evidence>
<dbReference type="Pfam" id="PF07872">
    <property type="entry name" value="DUF1659"/>
    <property type="match status" value="1"/>
</dbReference>
<dbReference type="InterPro" id="IPR012454">
    <property type="entry name" value="DUF1659"/>
</dbReference>
<keyword evidence="3" id="KW-1185">Reference proteome</keyword>
<dbReference type="HOGENOM" id="CLU_196603_2_0_9"/>
<sequence length="73" mass="7945">MINKIINSTSLILEVENGTDSKGATIYKKKTFSGIKTNATVDDVFAVAEAIKSILSKTTKGYYLNESSKLLNN</sequence>
<dbReference type="Proteomes" id="UP000002730">
    <property type="component" value="Chromosome"/>
</dbReference>
<reference evidence="2 3" key="1">
    <citation type="submission" date="2010-08" db="EMBL/GenBank/DDBJ databases">
        <title>Complete sequence of Clostridium cellulovorans 743B.</title>
        <authorList>
            <consortium name="US DOE Joint Genome Institute"/>
            <person name="Lucas S."/>
            <person name="Copeland A."/>
            <person name="Lapidus A."/>
            <person name="Cheng J.-F."/>
            <person name="Bruce D."/>
            <person name="Goodwin L."/>
            <person name="Pitluck S."/>
            <person name="Chertkov O."/>
            <person name="Detter J.C."/>
            <person name="Han C."/>
            <person name="Tapia R."/>
            <person name="Land M."/>
            <person name="Hauser L."/>
            <person name="Chang Y.-J."/>
            <person name="Jeffries C."/>
            <person name="Kyrpides N."/>
            <person name="Ivanova N."/>
            <person name="Mikhailova N."/>
            <person name="Hemme C.L."/>
            <person name="Woyke T."/>
        </authorList>
    </citation>
    <scope>NUCLEOTIDE SEQUENCE [LARGE SCALE GENOMIC DNA]</scope>
    <source>
        <strain evidence="3">ATCC 35296 / DSM 3052 / OCM 3 / 743B</strain>
    </source>
</reference>
<accession>D9SUE7</accession>
<gene>
    <name evidence="2" type="ordered locus">Clocel_3216</name>
</gene>
<dbReference type="AlphaFoldDB" id="D9SUE7"/>
<feature type="domain" description="DUF1659" evidence="1">
    <location>
        <begin position="2"/>
        <end position="72"/>
    </location>
</feature>
<dbReference type="OrthoDB" id="1936913at2"/>
<proteinExistence type="predicted"/>
<organism evidence="2 3">
    <name type="scientific">Clostridium cellulovorans (strain ATCC 35296 / DSM 3052 / OCM 3 / 743B)</name>
    <dbReference type="NCBI Taxonomy" id="573061"/>
    <lineage>
        <taxon>Bacteria</taxon>
        <taxon>Bacillati</taxon>
        <taxon>Bacillota</taxon>
        <taxon>Clostridia</taxon>
        <taxon>Eubacteriales</taxon>
        <taxon>Clostridiaceae</taxon>
        <taxon>Clostridium</taxon>
    </lineage>
</organism>